<evidence type="ECO:0000256" key="1">
    <source>
        <dbReference type="ARBA" id="ARBA00001947"/>
    </source>
</evidence>
<reference evidence="12" key="1">
    <citation type="submission" date="2014-11" db="EMBL/GenBank/DDBJ databases">
        <authorList>
            <person name="Otto D Thomas"/>
            <person name="Naeem Raeece"/>
        </authorList>
    </citation>
    <scope>NUCLEOTIDE SEQUENCE</scope>
</reference>
<evidence type="ECO:0000256" key="9">
    <source>
        <dbReference type="SAM" id="SignalP"/>
    </source>
</evidence>
<dbReference type="PANTHER" id="PTHR46322">
    <property type="entry name" value="PUROMYCIN-SENSITIVE AMINOPEPTIDASE"/>
    <property type="match status" value="1"/>
</dbReference>
<dbReference type="SUPFAM" id="SSF55486">
    <property type="entry name" value="Metalloproteases ('zincins'), catalytic domain"/>
    <property type="match status" value="1"/>
</dbReference>
<comment type="similarity">
    <text evidence="2">Belongs to the peptidase M1 family.</text>
</comment>
<dbReference type="PANTHER" id="PTHR46322:SF1">
    <property type="entry name" value="PUROMYCIN-SENSITIVE AMINOPEPTIDASE"/>
    <property type="match status" value="1"/>
</dbReference>
<dbReference type="InterPro" id="IPR014782">
    <property type="entry name" value="Peptidase_M1_dom"/>
</dbReference>
<organism evidence="12">
    <name type="scientific">Chromera velia CCMP2878</name>
    <dbReference type="NCBI Taxonomy" id="1169474"/>
    <lineage>
        <taxon>Eukaryota</taxon>
        <taxon>Sar</taxon>
        <taxon>Alveolata</taxon>
        <taxon>Colpodellida</taxon>
        <taxon>Chromeraceae</taxon>
        <taxon>Chromera</taxon>
    </lineage>
</organism>
<evidence type="ECO:0000256" key="2">
    <source>
        <dbReference type="ARBA" id="ARBA00010136"/>
    </source>
</evidence>
<feature type="non-terminal residue" evidence="12">
    <location>
        <position position="415"/>
    </location>
</feature>
<evidence type="ECO:0000256" key="6">
    <source>
        <dbReference type="ARBA" id="ARBA00022801"/>
    </source>
</evidence>
<dbReference type="InterPro" id="IPR042097">
    <property type="entry name" value="Aminopeptidase_N-like_N_sf"/>
</dbReference>
<dbReference type="InterPro" id="IPR012779">
    <property type="entry name" value="Peptidase_M1_pepN"/>
</dbReference>
<sequence>MHVLPCLTASFSAVLFSVSLFSRSAYTLGVGAAGARRTSRVQGFLRPFVGSPKPSFQFRGNSPFLTRTLASVSAPPPVEEKPKEKMAVEKFRKDLLKNVSAFTSASRFACLCVMTVRPCTNLKKQKPEWDVESIDLKFDLREQGTIVETEMILKKSAAYGGGPLVFDGEDLKLLTLEVDGKAIPISTMTISDDSLTIPAEFLPSGTDSFSVKTMVEISPEKNEQLSGLYKSGGIFCTQCEAEGFRRITYFFDRPDVMTKYSVYLSADKKAYPILLSNGNKIEDGDVPDDTSRHYAKYVDPFKKPAYLFALVAGDLGSITDEFVTSSGKTVKLALFSEHENIGKLQWAMESLKKAMKWDEDTFGLEYDLDIFNVVAVKDFNMGAMENKSLNVFNTACLLASTQTSSDADFERVEGV</sequence>
<dbReference type="FunFam" id="3.30.2010.30:FF:000002">
    <property type="entry name" value="Putative aminopeptidase N"/>
    <property type="match status" value="1"/>
</dbReference>
<feature type="signal peptide" evidence="9">
    <location>
        <begin position="1"/>
        <end position="27"/>
    </location>
</feature>
<keyword evidence="3" id="KW-0031">Aminopeptidase</keyword>
<protein>
    <submittedName>
        <fullName evidence="12">Uncharacterized protein</fullName>
    </submittedName>
</protein>
<keyword evidence="9" id="KW-0732">Signal</keyword>
<gene>
    <name evidence="12" type="ORF">Cvel_19361</name>
</gene>
<dbReference type="GO" id="GO:0006508">
    <property type="term" value="P:proteolysis"/>
    <property type="evidence" value="ECO:0007669"/>
    <property type="project" value="UniProtKB-KW"/>
</dbReference>
<evidence type="ECO:0000313" key="12">
    <source>
        <dbReference type="EMBL" id="CEM20386.1"/>
    </source>
</evidence>
<dbReference type="Gene3D" id="2.60.40.1730">
    <property type="entry name" value="tricorn interacting facor f3 domain"/>
    <property type="match status" value="1"/>
</dbReference>
<dbReference type="SUPFAM" id="SSF63737">
    <property type="entry name" value="Leukotriene A4 hydrolase N-terminal domain"/>
    <property type="match status" value="1"/>
</dbReference>
<keyword evidence="6" id="KW-0378">Hydrolase</keyword>
<dbReference type="AlphaFoldDB" id="A0A0G4FY76"/>
<keyword evidence="7" id="KW-0862">Zinc</keyword>
<dbReference type="Gene3D" id="3.30.2010.30">
    <property type="match status" value="1"/>
</dbReference>
<accession>A0A0G4FY76</accession>
<evidence type="ECO:0000259" key="10">
    <source>
        <dbReference type="Pfam" id="PF01433"/>
    </source>
</evidence>
<evidence type="ECO:0000256" key="3">
    <source>
        <dbReference type="ARBA" id="ARBA00022438"/>
    </source>
</evidence>
<dbReference type="GO" id="GO:0004177">
    <property type="term" value="F:aminopeptidase activity"/>
    <property type="evidence" value="ECO:0007669"/>
    <property type="project" value="UniProtKB-KW"/>
</dbReference>
<dbReference type="Pfam" id="PF01433">
    <property type="entry name" value="Peptidase_M1"/>
    <property type="match status" value="1"/>
</dbReference>
<keyword evidence="8" id="KW-0482">Metalloprotease</keyword>
<evidence type="ECO:0000256" key="7">
    <source>
        <dbReference type="ARBA" id="ARBA00022833"/>
    </source>
</evidence>
<evidence type="ECO:0000256" key="4">
    <source>
        <dbReference type="ARBA" id="ARBA00022670"/>
    </source>
</evidence>
<keyword evidence="4" id="KW-0645">Protease</keyword>
<name>A0A0G4FY76_9ALVE</name>
<dbReference type="InterPro" id="IPR045357">
    <property type="entry name" value="Aminopeptidase_N-like_N"/>
</dbReference>
<dbReference type="EMBL" id="CDMZ01000733">
    <property type="protein sequence ID" value="CEM20386.1"/>
    <property type="molecule type" value="Genomic_DNA"/>
</dbReference>
<keyword evidence="5" id="KW-0479">Metal-binding</keyword>
<dbReference type="Pfam" id="PF17900">
    <property type="entry name" value="Peptidase_M1_N"/>
    <property type="match status" value="1"/>
</dbReference>
<evidence type="ECO:0000259" key="11">
    <source>
        <dbReference type="Pfam" id="PF17900"/>
    </source>
</evidence>
<evidence type="ECO:0000256" key="8">
    <source>
        <dbReference type="ARBA" id="ARBA00023049"/>
    </source>
</evidence>
<proteinExistence type="inferred from homology"/>
<dbReference type="GO" id="GO:0008270">
    <property type="term" value="F:zinc ion binding"/>
    <property type="evidence" value="ECO:0007669"/>
    <property type="project" value="InterPro"/>
</dbReference>
<dbReference type="GO" id="GO:0008237">
    <property type="term" value="F:metallopeptidase activity"/>
    <property type="evidence" value="ECO:0007669"/>
    <property type="project" value="UniProtKB-KW"/>
</dbReference>
<feature type="chain" id="PRO_5005189424" evidence="9">
    <location>
        <begin position="28"/>
        <end position="415"/>
    </location>
</feature>
<feature type="domain" description="Peptidase M1 membrane alanine aminopeptidase" evidence="10">
    <location>
        <begin position="346"/>
        <end position="415"/>
    </location>
</feature>
<evidence type="ECO:0000256" key="5">
    <source>
        <dbReference type="ARBA" id="ARBA00022723"/>
    </source>
</evidence>
<feature type="domain" description="Aminopeptidase N-like N-terminal" evidence="11">
    <location>
        <begin position="210"/>
        <end position="307"/>
    </location>
</feature>
<comment type="cofactor">
    <cofactor evidence="1">
        <name>Zn(2+)</name>
        <dbReference type="ChEBI" id="CHEBI:29105"/>
    </cofactor>
</comment>